<dbReference type="Proteomes" id="UP000192596">
    <property type="component" value="Unassembled WGS sequence"/>
</dbReference>
<evidence type="ECO:0000313" key="2">
    <source>
        <dbReference type="Proteomes" id="UP000192596"/>
    </source>
</evidence>
<dbReference type="AlphaFoldDB" id="A0A1V8T6V8"/>
<name>A0A1V8T6V8_9PEZI</name>
<keyword evidence="2" id="KW-1185">Reference proteome</keyword>
<dbReference type="InParanoid" id="A0A1V8T6V8"/>
<protein>
    <submittedName>
        <fullName evidence="1">Uncharacterized protein</fullName>
    </submittedName>
</protein>
<evidence type="ECO:0000313" key="1">
    <source>
        <dbReference type="EMBL" id="OQO07001.1"/>
    </source>
</evidence>
<sequence length="366" mass="40349">MTALEHGKTPIRIRGKRSACKAEKWHFGKQRKHLQVIMSSPATSEISSQAASGASRALKRRKVALSRLEQLPAELIQEILLHSGNLDLPLASPRLASQLSGKQLQWQLTKQALSPIIHCTSTATSQELRRAERLLSSRFMTWTFFGQWLDDQAGVQSDVQPGSSDNADRHQSNQWTSLRPSADLVVPVKLLHGPWTRDKTKFLRVLTANSTDNLTGLTGFASEVAHTGLIDATREQCMDALELLRRLGVAPDQELLRADITDFGCQRDTVMYILRWCASEVMRCTAGGGDGGGVKDTRPNVDIDFLDPVLWAWAEKARKAGDAKGEWLTKTLKRVSSITANGDDTQDAIELSSNSSSSSLHVHTCD</sequence>
<proteinExistence type="predicted"/>
<reference evidence="2" key="1">
    <citation type="submission" date="2017-03" db="EMBL/GenBank/DDBJ databases">
        <title>Genomes of endolithic fungi from Antarctica.</title>
        <authorList>
            <person name="Coleine C."/>
            <person name="Masonjones S."/>
            <person name="Stajich J.E."/>
        </authorList>
    </citation>
    <scope>NUCLEOTIDE SEQUENCE [LARGE SCALE GENOMIC DNA]</scope>
    <source>
        <strain evidence="2">CCFEE 5527</strain>
    </source>
</reference>
<organism evidence="1 2">
    <name type="scientific">Cryoendolithus antarcticus</name>
    <dbReference type="NCBI Taxonomy" id="1507870"/>
    <lineage>
        <taxon>Eukaryota</taxon>
        <taxon>Fungi</taxon>
        <taxon>Dikarya</taxon>
        <taxon>Ascomycota</taxon>
        <taxon>Pezizomycotina</taxon>
        <taxon>Dothideomycetes</taxon>
        <taxon>Dothideomycetidae</taxon>
        <taxon>Cladosporiales</taxon>
        <taxon>Cladosporiaceae</taxon>
        <taxon>Cryoendolithus</taxon>
    </lineage>
</organism>
<comment type="caution">
    <text evidence="1">The sequence shown here is derived from an EMBL/GenBank/DDBJ whole genome shotgun (WGS) entry which is preliminary data.</text>
</comment>
<dbReference type="STRING" id="1507870.A0A1V8T6V8"/>
<accession>A0A1V8T6V8</accession>
<gene>
    <name evidence="1" type="ORF">B0A48_07567</name>
</gene>
<dbReference type="EMBL" id="NAJO01000015">
    <property type="protein sequence ID" value="OQO07001.1"/>
    <property type="molecule type" value="Genomic_DNA"/>
</dbReference>
<dbReference type="OrthoDB" id="4167490at2759"/>